<evidence type="ECO:0000256" key="4">
    <source>
        <dbReference type="ARBA" id="ARBA00022692"/>
    </source>
</evidence>
<feature type="transmembrane region" description="Helical" evidence="8">
    <location>
        <begin position="905"/>
        <end position="936"/>
    </location>
</feature>
<feature type="transmembrane region" description="Helical" evidence="8">
    <location>
        <begin position="878"/>
        <end position="899"/>
    </location>
</feature>
<dbReference type="SUPFAM" id="SSF82689">
    <property type="entry name" value="Mechanosensitive channel protein MscS (YggB), C-terminal domain"/>
    <property type="match status" value="1"/>
</dbReference>
<dbReference type="Gene3D" id="2.30.30.60">
    <property type="match status" value="1"/>
</dbReference>
<feature type="transmembrane region" description="Helical" evidence="8">
    <location>
        <begin position="494"/>
        <end position="510"/>
    </location>
</feature>
<keyword evidence="3" id="KW-1003">Cell membrane</keyword>
<dbReference type="InterPro" id="IPR023408">
    <property type="entry name" value="MscS_beta-dom_sf"/>
</dbReference>
<dbReference type="InterPro" id="IPR049278">
    <property type="entry name" value="MS_channel_C"/>
</dbReference>
<dbReference type="PANTHER" id="PTHR30347">
    <property type="entry name" value="POTASSIUM CHANNEL RELATED"/>
    <property type="match status" value="1"/>
</dbReference>
<evidence type="ECO:0000313" key="14">
    <source>
        <dbReference type="Proteomes" id="UP000617628"/>
    </source>
</evidence>
<feature type="transmembrane region" description="Helical" evidence="8">
    <location>
        <begin position="688"/>
        <end position="707"/>
    </location>
</feature>
<dbReference type="SUPFAM" id="SSF50182">
    <property type="entry name" value="Sm-like ribonucleoproteins"/>
    <property type="match status" value="1"/>
</dbReference>
<dbReference type="Gene3D" id="3.30.70.100">
    <property type="match status" value="1"/>
</dbReference>
<dbReference type="RefSeq" id="WP_200357507.1">
    <property type="nucleotide sequence ID" value="NZ_JAENIL010000044.1"/>
</dbReference>
<evidence type="ECO:0000313" key="13">
    <source>
        <dbReference type="EMBL" id="MBK1879296.1"/>
    </source>
</evidence>
<dbReference type="InterPro" id="IPR011014">
    <property type="entry name" value="MscS_channel_TM-2"/>
</dbReference>
<dbReference type="Gene3D" id="1.10.287.1260">
    <property type="match status" value="1"/>
</dbReference>
<dbReference type="EMBL" id="JAENIL010000044">
    <property type="protein sequence ID" value="MBK1879296.1"/>
    <property type="molecule type" value="Genomic_DNA"/>
</dbReference>
<feature type="transmembrane region" description="Helical" evidence="8">
    <location>
        <begin position="581"/>
        <end position="603"/>
    </location>
</feature>
<feature type="transmembrane region" description="Helical" evidence="8">
    <location>
        <begin position="615"/>
        <end position="639"/>
    </location>
</feature>
<dbReference type="Pfam" id="PF12795">
    <property type="entry name" value="MscS_porin"/>
    <property type="match status" value="1"/>
</dbReference>
<feature type="domain" description="Mechanosensitive ion channel MscS porin" evidence="11">
    <location>
        <begin position="51"/>
        <end position="272"/>
    </location>
</feature>
<feature type="coiled-coil region" evidence="7">
    <location>
        <begin position="127"/>
        <end position="161"/>
    </location>
</feature>
<keyword evidence="14" id="KW-1185">Reference proteome</keyword>
<evidence type="ECO:0000256" key="5">
    <source>
        <dbReference type="ARBA" id="ARBA00022989"/>
    </source>
</evidence>
<sequence length="1100" mass="123934">MLLFRERSLLAAILWALFAWGALAPTYGQNLAEPANDRAQITVTDLTQLQNAMEADPGLDEITKETLRISYQEARSALDDASELRAQTARLGHIIETGRDDTEELKRQLENLPAVSPDTDGSALKSIDELQAELESIRLGINSQDNNLSEVSAELEELKRQPISISSRLPNAREELADIRKDLETSRNVEQNQNNLAKLTLLQAQESRLLAELDLLSQQQQSHAIHEDLVRARRNLMRGWLDNEIAKSEQLAATINERRSLEAQQLTYEARRNNEGFNTENEEILALLEEVKSLAADLEGVVEELRIFSINESKLRERIERLDRDYEFVRQQIEFGGNTTLSLLDIQSRLPTQSSLNRESSSLTNRILETRLAALNTESKLQAHDEFAESYESVMSASVDQALDSRKELLEQLEENYRTLTRSLGTLRFETLEYASRTKEVRQFMFEQTFWMKSSAPIGGKTLSELPKSFNWFFSASHIDELTGSITKALKEETLLFGLYLLSLLILISRRRHYAKVLLETRQKVRHISTDNYKHTLRAVWVSFLFALPALIATHFIIWVIGLNPDASSWLQAVAQSLKDLIGIIFSLSFLIALCHKDGIIVGHFRWQESFTSQITNISLLSGLTVLPLAFIALVTRYAGESEVFDSLGRLSFMGMEILAALFTWVLLKPSNIVTAKAKRPTSPLLEAALKTLVTVAICTHIILTLFACTGRLSTGIHLGLEIIATFFVVVGSILVYYLLLRWFQVNERKIALKEAIEKRRAKLADQEEETSNPDEIPLNIEEPEEADLDSISEQTRHLLGTLFVLLTAISLGYLWAETAPVVETLEKINITSGLSLMKIFNAAIIGVFGYIAFRDLPALLELGILRSTKLEFGTRSAITTLCQYFVIAGTLLGIFHIIEIDWSRFGWIAAALSVGIGFGLQEIVANFVCGLILLFELPVKVGDVVTVDGQTGTVVRIRMRATTIINWDRKELVVPNKAFITGALLNWTLTSSLNRLIITVGVAYGSDTEKARRIMIEAAKENPIILDDPSPFATFEEFSDSCLTLRLRVYLPNMDNRLSVLSDMHSEIDRRFKEEGLEIAFPQRDLNIRSWPSLKDFSR</sequence>
<evidence type="ECO:0000256" key="6">
    <source>
        <dbReference type="ARBA" id="ARBA00023136"/>
    </source>
</evidence>
<dbReference type="GO" id="GO:0005886">
    <property type="term" value="C:plasma membrane"/>
    <property type="evidence" value="ECO:0007669"/>
    <property type="project" value="UniProtKB-SubCell"/>
</dbReference>
<protein>
    <submittedName>
        <fullName evidence="13">Mechanosensitive ion channel</fullName>
    </submittedName>
</protein>
<dbReference type="InterPro" id="IPR024393">
    <property type="entry name" value="MscS_porin"/>
</dbReference>
<comment type="caution">
    <text evidence="13">The sequence shown here is derived from an EMBL/GenBank/DDBJ whole genome shotgun (WGS) entry which is preliminary data.</text>
</comment>
<evidence type="ECO:0000256" key="3">
    <source>
        <dbReference type="ARBA" id="ARBA00022475"/>
    </source>
</evidence>
<evidence type="ECO:0000256" key="8">
    <source>
        <dbReference type="SAM" id="Phobius"/>
    </source>
</evidence>
<dbReference type="InterPro" id="IPR010920">
    <property type="entry name" value="LSM_dom_sf"/>
</dbReference>
<feature type="transmembrane region" description="Helical" evidence="8">
    <location>
        <begin position="539"/>
        <end position="561"/>
    </location>
</feature>
<keyword evidence="4 8" id="KW-0812">Transmembrane</keyword>
<keyword evidence="6 8" id="KW-0472">Membrane</keyword>
<proteinExistence type="inferred from homology"/>
<dbReference type="AlphaFoldDB" id="A0A934RZ59"/>
<comment type="subcellular location">
    <subcellularLocation>
        <location evidence="1">Cell membrane</location>
        <topology evidence="1">Multi-pass membrane protein</topology>
    </subcellularLocation>
</comment>
<evidence type="ECO:0000259" key="11">
    <source>
        <dbReference type="Pfam" id="PF12795"/>
    </source>
</evidence>
<dbReference type="InterPro" id="IPR006686">
    <property type="entry name" value="MscS_channel_CS"/>
</dbReference>
<dbReference type="GO" id="GO:0008381">
    <property type="term" value="F:mechanosensitive monoatomic ion channel activity"/>
    <property type="evidence" value="ECO:0007669"/>
    <property type="project" value="UniProtKB-ARBA"/>
</dbReference>
<comment type="similarity">
    <text evidence="2">Belongs to the MscS (TC 1.A.23) family.</text>
</comment>
<organism evidence="13 14">
    <name type="scientific">Pelagicoccus mobilis</name>
    <dbReference type="NCBI Taxonomy" id="415221"/>
    <lineage>
        <taxon>Bacteria</taxon>
        <taxon>Pseudomonadati</taxon>
        <taxon>Verrucomicrobiota</taxon>
        <taxon>Opitutia</taxon>
        <taxon>Puniceicoccales</taxon>
        <taxon>Pelagicoccaceae</taxon>
        <taxon>Pelagicoccus</taxon>
    </lineage>
</organism>
<evidence type="ECO:0000259" key="9">
    <source>
        <dbReference type="Pfam" id="PF00924"/>
    </source>
</evidence>
<dbReference type="SUPFAM" id="SSF82861">
    <property type="entry name" value="Mechanosensitive channel protein MscS (YggB), transmembrane region"/>
    <property type="match status" value="1"/>
</dbReference>
<evidence type="ECO:0000256" key="7">
    <source>
        <dbReference type="SAM" id="Coils"/>
    </source>
</evidence>
<feature type="domain" description="Mechanosensitive ion channel MscS C-terminal" evidence="12">
    <location>
        <begin position="999"/>
        <end position="1080"/>
    </location>
</feature>
<evidence type="ECO:0000256" key="2">
    <source>
        <dbReference type="ARBA" id="ARBA00008017"/>
    </source>
</evidence>
<dbReference type="Pfam" id="PF21082">
    <property type="entry name" value="MS_channel_3rd"/>
    <property type="match status" value="1"/>
</dbReference>
<dbReference type="Pfam" id="PF12794">
    <property type="entry name" value="MscS_TM"/>
    <property type="match status" value="1"/>
</dbReference>
<evidence type="ECO:0000256" key="1">
    <source>
        <dbReference type="ARBA" id="ARBA00004651"/>
    </source>
</evidence>
<feature type="transmembrane region" description="Helical" evidence="8">
    <location>
        <begin position="651"/>
        <end position="668"/>
    </location>
</feature>
<feature type="coiled-coil region" evidence="7">
    <location>
        <begin position="403"/>
        <end position="430"/>
    </location>
</feature>
<feature type="transmembrane region" description="Helical" evidence="8">
    <location>
        <begin position="837"/>
        <end position="857"/>
    </location>
</feature>
<evidence type="ECO:0000259" key="12">
    <source>
        <dbReference type="Pfam" id="PF21082"/>
    </source>
</evidence>
<accession>A0A934RZ59</accession>
<dbReference type="PANTHER" id="PTHR30347:SF1">
    <property type="entry name" value="MECHANOSENSITIVE CHANNEL MSCK"/>
    <property type="match status" value="1"/>
</dbReference>
<dbReference type="PROSITE" id="PS01246">
    <property type="entry name" value="UPF0003"/>
    <property type="match status" value="1"/>
</dbReference>
<dbReference type="Proteomes" id="UP000617628">
    <property type="component" value="Unassembled WGS sequence"/>
</dbReference>
<keyword evidence="5 8" id="KW-1133">Transmembrane helix</keyword>
<feature type="domain" description="Mechanosensitive ion channel inner membrane" evidence="10">
    <location>
        <begin position="495"/>
        <end position="830"/>
    </location>
</feature>
<feature type="domain" description="Mechanosensitive ion channel MscS" evidence="9">
    <location>
        <begin position="924"/>
        <end position="989"/>
    </location>
</feature>
<dbReference type="InterPro" id="IPR006685">
    <property type="entry name" value="MscS_channel_2nd"/>
</dbReference>
<reference evidence="13" key="1">
    <citation type="submission" date="2021-01" db="EMBL/GenBank/DDBJ databases">
        <title>Modified the classification status of verrucomicrobia.</title>
        <authorList>
            <person name="Feng X."/>
        </authorList>
    </citation>
    <scope>NUCLEOTIDE SEQUENCE</scope>
    <source>
        <strain evidence="13">KCTC 13126</strain>
    </source>
</reference>
<evidence type="ECO:0000259" key="10">
    <source>
        <dbReference type="Pfam" id="PF12794"/>
    </source>
</evidence>
<keyword evidence="7" id="KW-0175">Coiled coil</keyword>
<dbReference type="InterPro" id="IPR011066">
    <property type="entry name" value="MscS_channel_C_sf"/>
</dbReference>
<dbReference type="InterPro" id="IPR052702">
    <property type="entry name" value="MscS-like_channel"/>
</dbReference>
<gene>
    <name evidence="13" type="ORF">JIN87_20585</name>
</gene>
<name>A0A934RZ59_9BACT</name>
<feature type="transmembrane region" description="Helical" evidence="8">
    <location>
        <begin position="799"/>
        <end position="817"/>
    </location>
</feature>
<dbReference type="Pfam" id="PF00924">
    <property type="entry name" value="MS_channel_2nd"/>
    <property type="match status" value="1"/>
</dbReference>
<dbReference type="InterPro" id="IPR025692">
    <property type="entry name" value="MscS_IM_dom1"/>
</dbReference>
<feature type="transmembrane region" description="Helical" evidence="8">
    <location>
        <begin position="719"/>
        <end position="740"/>
    </location>
</feature>